<name>A0ABP7X976_9ACTN</name>
<proteinExistence type="predicted"/>
<evidence type="ECO:0000256" key="1">
    <source>
        <dbReference type="SAM" id="MobiDB-lite"/>
    </source>
</evidence>
<dbReference type="EMBL" id="BAAAZH010000001">
    <property type="protein sequence ID" value="GAA4107352.1"/>
    <property type="molecule type" value="Genomic_DNA"/>
</dbReference>
<feature type="compositionally biased region" description="Basic residues" evidence="1">
    <location>
        <begin position="98"/>
        <end position="107"/>
    </location>
</feature>
<feature type="region of interest" description="Disordered" evidence="1">
    <location>
        <begin position="85"/>
        <end position="107"/>
    </location>
</feature>
<keyword evidence="2" id="KW-0812">Transmembrane</keyword>
<evidence type="ECO:0000256" key="2">
    <source>
        <dbReference type="SAM" id="Phobius"/>
    </source>
</evidence>
<comment type="caution">
    <text evidence="3">The sequence shown here is derived from an EMBL/GenBank/DDBJ whole genome shotgun (WGS) entry which is preliminary data.</text>
</comment>
<keyword evidence="2" id="KW-1133">Transmembrane helix</keyword>
<evidence type="ECO:0000313" key="4">
    <source>
        <dbReference type="Proteomes" id="UP001501495"/>
    </source>
</evidence>
<sequence>MNSTHAWQALAKELTDALWLGAWFLYGGLVACGACWCVGYGGARAWEEWDHDWVRRREQRRIDREAARGLRAIEEFLQRQIPASSNALDGEELPSAAKGHRRRRRQP</sequence>
<feature type="transmembrane region" description="Helical" evidence="2">
    <location>
        <begin position="20"/>
        <end position="43"/>
    </location>
</feature>
<keyword evidence="2" id="KW-0472">Membrane</keyword>
<evidence type="ECO:0000313" key="3">
    <source>
        <dbReference type="EMBL" id="GAA4107352.1"/>
    </source>
</evidence>
<protein>
    <submittedName>
        <fullName evidence="3">Uncharacterized protein</fullName>
    </submittedName>
</protein>
<dbReference type="Proteomes" id="UP001501495">
    <property type="component" value="Unassembled WGS sequence"/>
</dbReference>
<organism evidence="3 4">
    <name type="scientific">Nocardioides fonticola</name>
    <dbReference type="NCBI Taxonomy" id="450363"/>
    <lineage>
        <taxon>Bacteria</taxon>
        <taxon>Bacillati</taxon>
        <taxon>Actinomycetota</taxon>
        <taxon>Actinomycetes</taxon>
        <taxon>Propionibacteriales</taxon>
        <taxon>Nocardioidaceae</taxon>
        <taxon>Nocardioides</taxon>
    </lineage>
</organism>
<gene>
    <name evidence="3" type="ORF">GCM10022215_00140</name>
</gene>
<accession>A0ABP7X976</accession>
<keyword evidence="4" id="KW-1185">Reference proteome</keyword>
<reference evidence="4" key="1">
    <citation type="journal article" date="2019" name="Int. J. Syst. Evol. Microbiol.">
        <title>The Global Catalogue of Microorganisms (GCM) 10K type strain sequencing project: providing services to taxonomists for standard genome sequencing and annotation.</title>
        <authorList>
            <consortium name="The Broad Institute Genomics Platform"/>
            <consortium name="The Broad Institute Genome Sequencing Center for Infectious Disease"/>
            <person name="Wu L."/>
            <person name="Ma J."/>
        </authorList>
    </citation>
    <scope>NUCLEOTIDE SEQUENCE [LARGE SCALE GENOMIC DNA]</scope>
    <source>
        <strain evidence="4">JCM 16703</strain>
    </source>
</reference>